<gene>
    <name evidence="1" type="ORF">DERYTH_LOCUS7315</name>
</gene>
<feature type="non-terminal residue" evidence="1">
    <location>
        <position position="1"/>
    </location>
</feature>
<dbReference type="Proteomes" id="UP000789405">
    <property type="component" value="Unassembled WGS sequence"/>
</dbReference>
<sequence length="64" mass="7781">KLEIISYTEERQEIKNSLLYKELNKSKKKQDLENLERYQIILGLLALAEQRPEDYTWKKEILEL</sequence>
<keyword evidence="2" id="KW-1185">Reference proteome</keyword>
<evidence type="ECO:0000313" key="2">
    <source>
        <dbReference type="Proteomes" id="UP000789405"/>
    </source>
</evidence>
<protein>
    <submittedName>
        <fullName evidence="1">20543_t:CDS:1</fullName>
    </submittedName>
</protein>
<organism evidence="1 2">
    <name type="scientific">Dentiscutata erythropus</name>
    <dbReference type="NCBI Taxonomy" id="1348616"/>
    <lineage>
        <taxon>Eukaryota</taxon>
        <taxon>Fungi</taxon>
        <taxon>Fungi incertae sedis</taxon>
        <taxon>Mucoromycota</taxon>
        <taxon>Glomeromycotina</taxon>
        <taxon>Glomeromycetes</taxon>
        <taxon>Diversisporales</taxon>
        <taxon>Gigasporaceae</taxon>
        <taxon>Dentiscutata</taxon>
    </lineage>
</organism>
<accession>A0A9N9CBS9</accession>
<proteinExistence type="predicted"/>
<name>A0A9N9CBS9_9GLOM</name>
<dbReference type="EMBL" id="CAJVPY010003538">
    <property type="protein sequence ID" value="CAG8594275.1"/>
    <property type="molecule type" value="Genomic_DNA"/>
</dbReference>
<evidence type="ECO:0000313" key="1">
    <source>
        <dbReference type="EMBL" id="CAG8594275.1"/>
    </source>
</evidence>
<comment type="caution">
    <text evidence="1">The sequence shown here is derived from an EMBL/GenBank/DDBJ whole genome shotgun (WGS) entry which is preliminary data.</text>
</comment>
<dbReference type="AlphaFoldDB" id="A0A9N9CBS9"/>
<reference evidence="1" key="1">
    <citation type="submission" date="2021-06" db="EMBL/GenBank/DDBJ databases">
        <authorList>
            <person name="Kallberg Y."/>
            <person name="Tangrot J."/>
            <person name="Rosling A."/>
        </authorList>
    </citation>
    <scope>NUCLEOTIDE SEQUENCE</scope>
    <source>
        <strain evidence="1">MA453B</strain>
    </source>
</reference>